<proteinExistence type="predicted"/>
<accession>A0A918WJD4</accession>
<reference evidence="1" key="2">
    <citation type="submission" date="2020-09" db="EMBL/GenBank/DDBJ databases">
        <authorList>
            <person name="Sun Q."/>
            <person name="Kim S."/>
        </authorList>
    </citation>
    <scope>NUCLEOTIDE SEQUENCE</scope>
    <source>
        <strain evidence="1">KCTC 12988</strain>
    </source>
</reference>
<evidence type="ECO:0008006" key="3">
    <source>
        <dbReference type="Google" id="ProtNLM"/>
    </source>
</evidence>
<evidence type="ECO:0000313" key="2">
    <source>
        <dbReference type="Proteomes" id="UP000644507"/>
    </source>
</evidence>
<dbReference type="EMBL" id="BMXI01000007">
    <property type="protein sequence ID" value="GHC53006.1"/>
    <property type="molecule type" value="Genomic_DNA"/>
</dbReference>
<evidence type="ECO:0000313" key="1">
    <source>
        <dbReference type="EMBL" id="GHC53006.1"/>
    </source>
</evidence>
<dbReference type="AlphaFoldDB" id="A0A918WJD4"/>
<reference evidence="1" key="1">
    <citation type="journal article" date="2014" name="Int. J. Syst. Evol. Microbiol.">
        <title>Complete genome sequence of Corynebacterium casei LMG S-19264T (=DSM 44701T), isolated from a smear-ripened cheese.</title>
        <authorList>
            <consortium name="US DOE Joint Genome Institute (JGI-PGF)"/>
            <person name="Walter F."/>
            <person name="Albersmeier A."/>
            <person name="Kalinowski J."/>
            <person name="Ruckert C."/>
        </authorList>
    </citation>
    <scope>NUCLEOTIDE SEQUENCE</scope>
    <source>
        <strain evidence="1">KCTC 12988</strain>
    </source>
</reference>
<organism evidence="1 2">
    <name type="scientific">Roseibacillus persicicus</name>
    <dbReference type="NCBI Taxonomy" id="454148"/>
    <lineage>
        <taxon>Bacteria</taxon>
        <taxon>Pseudomonadati</taxon>
        <taxon>Verrucomicrobiota</taxon>
        <taxon>Verrucomicrobiia</taxon>
        <taxon>Verrucomicrobiales</taxon>
        <taxon>Verrucomicrobiaceae</taxon>
        <taxon>Roseibacillus</taxon>
    </lineage>
</organism>
<protein>
    <recommendedName>
        <fullName evidence="3">Helix-turn-helix domain-containing protein</fullName>
    </recommendedName>
</protein>
<comment type="caution">
    <text evidence="1">The sequence shown here is derived from an EMBL/GenBank/DDBJ whole genome shotgun (WGS) entry which is preliminary data.</text>
</comment>
<gene>
    <name evidence="1" type="ORF">GCM10007100_19270</name>
</gene>
<dbReference type="Proteomes" id="UP000644507">
    <property type="component" value="Unassembled WGS sequence"/>
</dbReference>
<keyword evidence="2" id="KW-1185">Reference proteome</keyword>
<name>A0A918WJD4_9BACT</name>
<sequence>MKTSQQKEQNEERLLTKKELAKRLRVSTRKIELDPNFPCIRWGSSVRYRWDAVLAYLEGGQ</sequence>